<keyword evidence="5" id="KW-1133">Transmembrane helix</keyword>
<evidence type="ECO:0000256" key="1">
    <source>
        <dbReference type="ARBA" id="ARBA00022723"/>
    </source>
</evidence>
<feature type="region of interest" description="Disordered" evidence="4">
    <location>
        <begin position="1"/>
        <end position="23"/>
    </location>
</feature>
<organism evidence="7 8">
    <name type="scientific">Dendrobium thyrsiflorum</name>
    <name type="common">Pinecone-like raceme dendrobium</name>
    <name type="synonym">Orchid</name>
    <dbReference type="NCBI Taxonomy" id="117978"/>
    <lineage>
        <taxon>Eukaryota</taxon>
        <taxon>Viridiplantae</taxon>
        <taxon>Streptophyta</taxon>
        <taxon>Embryophyta</taxon>
        <taxon>Tracheophyta</taxon>
        <taxon>Spermatophyta</taxon>
        <taxon>Magnoliopsida</taxon>
        <taxon>Liliopsida</taxon>
        <taxon>Asparagales</taxon>
        <taxon>Orchidaceae</taxon>
        <taxon>Epidendroideae</taxon>
        <taxon>Malaxideae</taxon>
        <taxon>Dendrobiinae</taxon>
        <taxon>Dendrobium</taxon>
    </lineage>
</organism>
<sequence length="250" mass="29529">MSLPSRRAPGATSDPIETTSDEEAEEFRLFQNSTSREAEQKRHNVYLWLSRVASFIADIFILGLLKFLFFGNRLFNVSNEFYEFVCYERDRLTRSRVYSHCHLNCVLYTCHRGPNSGRKIYRSINNRTEDNCRYFKWIDEVEDASYGTHDEYEEFEAKICKKLYWIIFLIKVFIATVLLDIAIRLWLGGKGSRDLTRVKQNGKKSRLAWKSSYGGKNRDDTCSDRAATDKRGKKNYYRAKIPRWKEEKTE</sequence>
<dbReference type="Pfam" id="PF06839">
    <property type="entry name" value="Zn_ribbon_GRF"/>
    <property type="match status" value="1"/>
</dbReference>
<keyword evidence="1" id="KW-0479">Metal-binding</keyword>
<dbReference type="AlphaFoldDB" id="A0ABD0TZ95"/>
<keyword evidence="5" id="KW-0812">Transmembrane</keyword>
<keyword evidence="2" id="KW-0863">Zinc-finger</keyword>
<proteinExistence type="predicted"/>
<keyword evidence="5" id="KW-0472">Membrane</keyword>
<dbReference type="EMBL" id="JANQDX010000019">
    <property type="protein sequence ID" value="KAL0904990.1"/>
    <property type="molecule type" value="Genomic_DNA"/>
</dbReference>
<accession>A0ABD0TZ95</accession>
<evidence type="ECO:0000313" key="7">
    <source>
        <dbReference type="EMBL" id="KAL0904990.1"/>
    </source>
</evidence>
<evidence type="ECO:0000256" key="2">
    <source>
        <dbReference type="ARBA" id="ARBA00022771"/>
    </source>
</evidence>
<comment type="caution">
    <text evidence="7">The sequence shown here is derived from an EMBL/GenBank/DDBJ whole genome shotgun (WGS) entry which is preliminary data.</text>
</comment>
<keyword evidence="3" id="KW-0862">Zinc</keyword>
<evidence type="ECO:0000259" key="6">
    <source>
        <dbReference type="Pfam" id="PF06839"/>
    </source>
</evidence>
<dbReference type="Proteomes" id="UP001552299">
    <property type="component" value="Unassembled WGS sequence"/>
</dbReference>
<gene>
    <name evidence="7" type="ORF">M5K25_027159</name>
</gene>
<dbReference type="GO" id="GO:0008270">
    <property type="term" value="F:zinc ion binding"/>
    <property type="evidence" value="ECO:0007669"/>
    <property type="project" value="UniProtKB-KW"/>
</dbReference>
<protein>
    <recommendedName>
        <fullName evidence="6">GRF-type domain-containing protein</fullName>
    </recommendedName>
</protein>
<dbReference type="InterPro" id="IPR010666">
    <property type="entry name" value="Znf_GRF"/>
</dbReference>
<feature type="transmembrane region" description="Helical" evidence="5">
    <location>
        <begin position="163"/>
        <end position="187"/>
    </location>
</feature>
<feature type="domain" description="GRF-type" evidence="6">
    <location>
        <begin position="100"/>
        <end position="140"/>
    </location>
</feature>
<evidence type="ECO:0000256" key="5">
    <source>
        <dbReference type="SAM" id="Phobius"/>
    </source>
</evidence>
<evidence type="ECO:0000256" key="3">
    <source>
        <dbReference type="ARBA" id="ARBA00022833"/>
    </source>
</evidence>
<name>A0ABD0TZ95_DENTH</name>
<evidence type="ECO:0000313" key="8">
    <source>
        <dbReference type="Proteomes" id="UP001552299"/>
    </source>
</evidence>
<feature type="transmembrane region" description="Helical" evidence="5">
    <location>
        <begin position="45"/>
        <end position="69"/>
    </location>
</feature>
<evidence type="ECO:0000256" key="4">
    <source>
        <dbReference type="SAM" id="MobiDB-lite"/>
    </source>
</evidence>
<reference evidence="7 8" key="1">
    <citation type="journal article" date="2024" name="Plant Biotechnol. J.">
        <title>Dendrobium thyrsiflorum genome and its molecular insights into genes involved in important horticultural traits.</title>
        <authorList>
            <person name="Chen B."/>
            <person name="Wang J.Y."/>
            <person name="Zheng P.J."/>
            <person name="Li K.L."/>
            <person name="Liang Y.M."/>
            <person name="Chen X.F."/>
            <person name="Zhang C."/>
            <person name="Zhao X."/>
            <person name="He X."/>
            <person name="Zhang G.Q."/>
            <person name="Liu Z.J."/>
            <person name="Xu Q."/>
        </authorList>
    </citation>
    <scope>NUCLEOTIDE SEQUENCE [LARGE SCALE GENOMIC DNA]</scope>
    <source>
        <strain evidence="7">GZMU011</strain>
    </source>
</reference>
<keyword evidence="8" id="KW-1185">Reference proteome</keyword>